<keyword evidence="3" id="KW-0520">NAD</keyword>
<dbReference type="InterPro" id="IPR029154">
    <property type="entry name" value="HIBADH-like_NADP-bd"/>
</dbReference>
<dbReference type="InterPro" id="IPR013328">
    <property type="entry name" value="6PGD_dom2"/>
</dbReference>
<evidence type="ECO:0000313" key="9">
    <source>
        <dbReference type="Proteomes" id="UP000217889"/>
    </source>
</evidence>
<gene>
    <name evidence="8" type="ORF">CFK41_17035</name>
</gene>
<feature type="active site" evidence="4">
    <location>
        <position position="187"/>
    </location>
</feature>
<evidence type="ECO:0000259" key="6">
    <source>
        <dbReference type="Pfam" id="PF03446"/>
    </source>
</evidence>
<name>A0A291H1E4_9MICO</name>
<dbReference type="AlphaFoldDB" id="A0A291H1E4"/>
<evidence type="ECO:0000256" key="1">
    <source>
        <dbReference type="ARBA" id="ARBA00009080"/>
    </source>
</evidence>
<dbReference type="Gene3D" id="3.40.50.720">
    <property type="entry name" value="NAD(P)-binding Rossmann-like Domain"/>
    <property type="match status" value="1"/>
</dbReference>
<dbReference type="PANTHER" id="PTHR43060">
    <property type="entry name" value="3-HYDROXYISOBUTYRATE DEHYDROGENASE-LIKE 1, MITOCHONDRIAL-RELATED"/>
    <property type="match status" value="1"/>
</dbReference>
<keyword evidence="9" id="KW-1185">Reference proteome</keyword>
<dbReference type="Pfam" id="PF14833">
    <property type="entry name" value="NAD_binding_11"/>
    <property type="match status" value="1"/>
</dbReference>
<feature type="region of interest" description="Disordered" evidence="5">
    <location>
        <begin position="1"/>
        <end position="22"/>
    </location>
</feature>
<dbReference type="Gene3D" id="1.10.1040.10">
    <property type="entry name" value="N-(1-d-carboxylethyl)-l-norvaline Dehydrogenase, domain 2"/>
    <property type="match status" value="1"/>
</dbReference>
<sequence>MPSHESAVPPPGTSAADPGAPTVSVLGLGPMGAPIARNLLASGRPTTVWNRTRSRAEAFAADGARVATTVADAAADVVLAVLPDVPQLREILDEAALAAFEAAGSLLVITSTTSPEQVRALAEELAPRGVRVLDAPMSGGVAGAVAGTLSLMVGGAEEDVARARPVLETIGGTLTHLGPLGAGSLAKLCNQVVVAGTLAALAEAYGLARAGGIDAEGLTEVLAGGLAASEVLTQKRDKLLERDYALGGSTDNQVKDLRYATAALEQAGVTGRLTPVLLAAYTEVVERGGGQLDHAAVQELYLDE</sequence>
<dbReference type="OrthoDB" id="3185659at2"/>
<proteinExistence type="inferred from homology"/>
<dbReference type="RefSeq" id="WP_096800751.1">
    <property type="nucleotide sequence ID" value="NZ_CP023564.1"/>
</dbReference>
<protein>
    <submittedName>
        <fullName evidence="8">2-hydroxy-3-oxopropionate reductase</fullName>
    </submittedName>
</protein>
<dbReference type="InterPro" id="IPR015815">
    <property type="entry name" value="HIBADH-related"/>
</dbReference>
<evidence type="ECO:0000259" key="7">
    <source>
        <dbReference type="Pfam" id="PF14833"/>
    </source>
</evidence>
<evidence type="ECO:0000256" key="2">
    <source>
        <dbReference type="ARBA" id="ARBA00023002"/>
    </source>
</evidence>
<organism evidence="8 9">
    <name type="scientific">Brachybacterium ginsengisoli</name>
    <dbReference type="NCBI Taxonomy" id="1331682"/>
    <lineage>
        <taxon>Bacteria</taxon>
        <taxon>Bacillati</taxon>
        <taxon>Actinomycetota</taxon>
        <taxon>Actinomycetes</taxon>
        <taxon>Micrococcales</taxon>
        <taxon>Dermabacteraceae</taxon>
        <taxon>Brachybacterium</taxon>
    </lineage>
</organism>
<accession>A0A291H1E4</accession>
<evidence type="ECO:0000256" key="4">
    <source>
        <dbReference type="PIRSR" id="PIRSR000103-1"/>
    </source>
</evidence>
<reference evidence="8 9" key="1">
    <citation type="journal article" date="2014" name="Int. J. Syst. Evol. Microbiol.">
        <title>Brachybacterium ginsengisoli sp. nov., isolated from soil of a ginseng field.</title>
        <authorList>
            <person name="Hoang V.A."/>
            <person name="Kim Y.J."/>
            <person name="Nguyen N.L."/>
            <person name="Yang D.C."/>
        </authorList>
    </citation>
    <scope>NUCLEOTIDE SEQUENCE [LARGE SCALE GENOMIC DNA]</scope>
    <source>
        <strain evidence="8 9">DCY80</strain>
    </source>
</reference>
<dbReference type="InterPro" id="IPR036291">
    <property type="entry name" value="NAD(P)-bd_dom_sf"/>
</dbReference>
<dbReference type="GO" id="GO:0016491">
    <property type="term" value="F:oxidoreductase activity"/>
    <property type="evidence" value="ECO:0007669"/>
    <property type="project" value="UniProtKB-KW"/>
</dbReference>
<comment type="similarity">
    <text evidence="1">Belongs to the HIBADH-related family.</text>
</comment>
<dbReference type="Proteomes" id="UP000217889">
    <property type="component" value="Chromosome"/>
</dbReference>
<evidence type="ECO:0000256" key="3">
    <source>
        <dbReference type="ARBA" id="ARBA00023027"/>
    </source>
</evidence>
<dbReference type="PIRSF" id="PIRSF000103">
    <property type="entry name" value="HIBADH"/>
    <property type="match status" value="1"/>
</dbReference>
<dbReference type="SUPFAM" id="SSF51735">
    <property type="entry name" value="NAD(P)-binding Rossmann-fold domains"/>
    <property type="match status" value="1"/>
</dbReference>
<dbReference type="SUPFAM" id="SSF48179">
    <property type="entry name" value="6-phosphogluconate dehydrogenase C-terminal domain-like"/>
    <property type="match status" value="1"/>
</dbReference>
<dbReference type="InterPro" id="IPR006115">
    <property type="entry name" value="6PGDH_NADP-bd"/>
</dbReference>
<evidence type="ECO:0000256" key="5">
    <source>
        <dbReference type="SAM" id="MobiDB-lite"/>
    </source>
</evidence>
<dbReference type="InterPro" id="IPR008927">
    <property type="entry name" value="6-PGluconate_DH-like_C_sf"/>
</dbReference>
<evidence type="ECO:0000313" key="8">
    <source>
        <dbReference type="EMBL" id="ATG56291.1"/>
    </source>
</evidence>
<dbReference type="EMBL" id="CP023564">
    <property type="protein sequence ID" value="ATG56291.1"/>
    <property type="molecule type" value="Genomic_DNA"/>
</dbReference>
<feature type="domain" description="3-hydroxyisobutyrate dehydrogenase-like NAD-binding" evidence="7">
    <location>
        <begin position="181"/>
        <end position="300"/>
    </location>
</feature>
<keyword evidence="2" id="KW-0560">Oxidoreductase</keyword>
<feature type="domain" description="6-phosphogluconate dehydrogenase NADP-binding" evidence="6">
    <location>
        <begin position="23"/>
        <end position="178"/>
    </location>
</feature>
<dbReference type="Pfam" id="PF03446">
    <property type="entry name" value="NAD_binding_2"/>
    <property type="match status" value="1"/>
</dbReference>
<dbReference type="GO" id="GO:0050661">
    <property type="term" value="F:NADP binding"/>
    <property type="evidence" value="ECO:0007669"/>
    <property type="project" value="InterPro"/>
</dbReference>
<dbReference type="KEGG" id="bgg:CFK41_17035"/>
<dbReference type="PANTHER" id="PTHR43060:SF15">
    <property type="entry name" value="3-HYDROXYISOBUTYRATE DEHYDROGENASE-LIKE 1, MITOCHONDRIAL-RELATED"/>
    <property type="match status" value="1"/>
</dbReference>
<dbReference type="GO" id="GO:0051287">
    <property type="term" value="F:NAD binding"/>
    <property type="evidence" value="ECO:0007669"/>
    <property type="project" value="InterPro"/>
</dbReference>